<dbReference type="InterPro" id="IPR025921">
    <property type="entry name" value="HmuY"/>
</dbReference>
<name>A0AAU7KAR9_9SPHI</name>
<dbReference type="EMBL" id="CP157485">
    <property type="protein sequence ID" value="XBO49521.1"/>
    <property type="molecule type" value="Genomic_DNA"/>
</dbReference>
<proteinExistence type="predicted"/>
<evidence type="ECO:0000313" key="1">
    <source>
        <dbReference type="EMBL" id="XBO49521.1"/>
    </source>
</evidence>
<organism evidence="1">
    <name type="scientific">Pedobacter sp. KACC 23697</name>
    <dbReference type="NCBI Taxonomy" id="3149230"/>
    <lineage>
        <taxon>Bacteria</taxon>
        <taxon>Pseudomonadati</taxon>
        <taxon>Bacteroidota</taxon>
        <taxon>Sphingobacteriia</taxon>
        <taxon>Sphingobacteriales</taxon>
        <taxon>Sphingobacteriaceae</taxon>
        <taxon>Pedobacter</taxon>
    </lineage>
</organism>
<sequence>MNKFNSIIAIALAAITFTACKKKSDEPIVVVPPSDGNTLTLNGLIGTETGSAAGNSVYVDFSKDKQISVARASWDLGFYSGADFRVILNNTTAAGAKVITTTNASLATVGEADTLGLMLAVSQANPLPAHFAFFDAIDGNLANTVIPAVSATAADNKVIILNRGTGGGIAARAWIKLKVTRNASGGYTLQYGKIKETANFTIVDIPKDGNFNFKFVSLNNGNVVNVEPEKANWDLVWTYSVYQTAFGNDLVPYNFSDLVFLNNLAGVTAAAVSTNTKSYAAFAEADLSAVTFSSARDVIGSNWRLTQPVTVNGITIPIGVKATTFFLVKDASGNIYKLKFNSFISNDGGTRGKPVIEYKLIKKGSV</sequence>
<accession>A0AAU7KAR9</accession>
<gene>
    <name evidence="1" type="ORF">ABEG20_07895</name>
</gene>
<dbReference type="Pfam" id="PF14064">
    <property type="entry name" value="HmuY"/>
    <property type="match status" value="2"/>
</dbReference>
<protein>
    <submittedName>
        <fullName evidence="1">HmuY family protein</fullName>
    </submittedName>
</protein>
<reference evidence="1" key="1">
    <citation type="submission" date="2024-05" db="EMBL/GenBank/DDBJ databases">
        <authorList>
            <person name="Kim S."/>
            <person name="Heo J."/>
            <person name="Choi H."/>
            <person name="Choi Y."/>
            <person name="Kwon S.-W."/>
            <person name="Kim Y."/>
        </authorList>
    </citation>
    <scope>NUCLEOTIDE SEQUENCE</scope>
    <source>
        <strain evidence="1">KACC 23697</strain>
    </source>
</reference>
<dbReference type="CDD" id="cd12105">
    <property type="entry name" value="HmuY"/>
    <property type="match status" value="1"/>
</dbReference>
<dbReference type="AlphaFoldDB" id="A0AAU7KAR9"/>
<dbReference type="RefSeq" id="WP_406826836.1">
    <property type="nucleotide sequence ID" value="NZ_CP157485.1"/>
</dbReference>
<dbReference type="PROSITE" id="PS51257">
    <property type="entry name" value="PROKAR_LIPOPROTEIN"/>
    <property type="match status" value="1"/>
</dbReference>